<dbReference type="InterPro" id="IPR029058">
    <property type="entry name" value="AB_hydrolase_fold"/>
</dbReference>
<sequence length="296" mass="32956">MKYLLTGYLIGAIFIGVRAQEAYQILHFSSPHNCFPDTARDHGHLDGDGNHLPREGHYDDSSVLLVVPAGLHMGKAVDLVVWFHGWHNSIDTALQFYGLARQFAASGRNAVLVLPEAAKNAADSYGGKMRREGMFKLLVADVLEELMRQRVVPADAQAGHIVLAGHSGAYSVMADILENGGQAVDEVFLFDALYGRLNTFTRWAEDGSHHFVHWFTNTGYGPDKMSDTMMLRLRQYKIPYGLSEEASVDDGVIKNNRILFVHSPREHNVIINNPDDFALLLKNSFILANGHPFEPE</sequence>
<dbReference type="SUPFAM" id="SSF53474">
    <property type="entry name" value="alpha/beta-Hydrolases"/>
    <property type="match status" value="1"/>
</dbReference>
<dbReference type="RefSeq" id="WP_188930976.1">
    <property type="nucleotide sequence ID" value="NZ_BMJC01000002.1"/>
</dbReference>
<evidence type="ECO:0000313" key="1">
    <source>
        <dbReference type="EMBL" id="GGA96115.1"/>
    </source>
</evidence>
<organism evidence="1 2">
    <name type="scientific">Puia dinghuensis</name>
    <dbReference type="NCBI Taxonomy" id="1792502"/>
    <lineage>
        <taxon>Bacteria</taxon>
        <taxon>Pseudomonadati</taxon>
        <taxon>Bacteroidota</taxon>
        <taxon>Chitinophagia</taxon>
        <taxon>Chitinophagales</taxon>
        <taxon>Chitinophagaceae</taxon>
        <taxon>Puia</taxon>
    </lineage>
</organism>
<protein>
    <recommendedName>
        <fullName evidence="3">Alpha/beta hydrolase</fullName>
    </recommendedName>
</protein>
<comment type="caution">
    <text evidence="1">The sequence shown here is derived from an EMBL/GenBank/DDBJ whole genome shotgun (WGS) entry which is preliminary data.</text>
</comment>
<dbReference type="Proteomes" id="UP000607559">
    <property type="component" value="Unassembled WGS sequence"/>
</dbReference>
<evidence type="ECO:0000313" key="2">
    <source>
        <dbReference type="Proteomes" id="UP000607559"/>
    </source>
</evidence>
<dbReference type="Gene3D" id="3.40.50.1820">
    <property type="entry name" value="alpha/beta hydrolase"/>
    <property type="match status" value="1"/>
</dbReference>
<dbReference type="EMBL" id="BMJC01000002">
    <property type="protein sequence ID" value="GGA96115.1"/>
    <property type="molecule type" value="Genomic_DNA"/>
</dbReference>
<dbReference type="AlphaFoldDB" id="A0A8J2XSK3"/>
<reference evidence="1" key="2">
    <citation type="submission" date="2020-09" db="EMBL/GenBank/DDBJ databases">
        <authorList>
            <person name="Sun Q."/>
            <person name="Zhou Y."/>
        </authorList>
    </citation>
    <scope>NUCLEOTIDE SEQUENCE</scope>
    <source>
        <strain evidence="1">CGMCC 1.15448</strain>
    </source>
</reference>
<evidence type="ECO:0008006" key="3">
    <source>
        <dbReference type="Google" id="ProtNLM"/>
    </source>
</evidence>
<gene>
    <name evidence="1" type="ORF">GCM10011511_19250</name>
</gene>
<proteinExistence type="predicted"/>
<name>A0A8J2XSK3_9BACT</name>
<reference evidence="1" key="1">
    <citation type="journal article" date="2014" name="Int. J. Syst. Evol. Microbiol.">
        <title>Complete genome sequence of Corynebacterium casei LMG S-19264T (=DSM 44701T), isolated from a smear-ripened cheese.</title>
        <authorList>
            <consortium name="US DOE Joint Genome Institute (JGI-PGF)"/>
            <person name="Walter F."/>
            <person name="Albersmeier A."/>
            <person name="Kalinowski J."/>
            <person name="Ruckert C."/>
        </authorList>
    </citation>
    <scope>NUCLEOTIDE SEQUENCE</scope>
    <source>
        <strain evidence="1">CGMCC 1.15448</strain>
    </source>
</reference>
<keyword evidence="2" id="KW-1185">Reference proteome</keyword>
<accession>A0A8J2XSK3</accession>